<evidence type="ECO:0000256" key="10">
    <source>
        <dbReference type="ARBA" id="ARBA00022853"/>
    </source>
</evidence>
<evidence type="ECO:0000256" key="3">
    <source>
        <dbReference type="ARBA" id="ARBA00004906"/>
    </source>
</evidence>
<dbReference type="SUPFAM" id="SSF57850">
    <property type="entry name" value="RING/U-box"/>
    <property type="match status" value="1"/>
</dbReference>
<dbReference type="GO" id="GO:0061630">
    <property type="term" value="F:ubiquitin protein ligase activity"/>
    <property type="evidence" value="ECO:0007669"/>
    <property type="project" value="UniProtKB-EC"/>
</dbReference>
<evidence type="ECO:0000256" key="4">
    <source>
        <dbReference type="ARBA" id="ARBA00005555"/>
    </source>
</evidence>
<evidence type="ECO:0000313" key="20">
    <source>
        <dbReference type="Proteomes" id="UP000803884"/>
    </source>
</evidence>
<comment type="function">
    <text evidence="13">E3 ubiquitin-protein ligase that mediates monoubiquitination of histone H2B to form H2BK123ub1. H2BK123ub1 gives a specific tag for epigenetic transcriptional activation and is also a prerequisite for H3K4me and H3K79me formation.</text>
</comment>
<organism evidence="19 20">
    <name type="scientific">Cladosporium halotolerans</name>
    <dbReference type="NCBI Taxonomy" id="1052096"/>
    <lineage>
        <taxon>Eukaryota</taxon>
        <taxon>Fungi</taxon>
        <taxon>Dikarya</taxon>
        <taxon>Ascomycota</taxon>
        <taxon>Pezizomycotina</taxon>
        <taxon>Dothideomycetes</taxon>
        <taxon>Dothideomycetidae</taxon>
        <taxon>Cladosporiales</taxon>
        <taxon>Cladosporiaceae</taxon>
        <taxon>Cladosporium</taxon>
    </lineage>
</organism>
<keyword evidence="7 14" id="KW-0863">Zinc-finger</keyword>
<dbReference type="CDD" id="cd16499">
    <property type="entry name" value="RING-HC_Bre1-like"/>
    <property type="match status" value="1"/>
</dbReference>
<evidence type="ECO:0000256" key="12">
    <source>
        <dbReference type="ARBA" id="ARBA00023242"/>
    </source>
</evidence>
<protein>
    <recommendedName>
        <fullName evidence="15">E3 ubiquitin protein ligase</fullName>
        <ecNumber evidence="15">2.3.2.27</ecNumber>
    </recommendedName>
</protein>
<evidence type="ECO:0000313" key="19">
    <source>
        <dbReference type="EMBL" id="KAL1590706.1"/>
    </source>
</evidence>
<dbReference type="PANTHER" id="PTHR23163:SF0">
    <property type="entry name" value="E3 UBIQUITIN-PROTEIN LIGASE BRE1"/>
    <property type="match status" value="1"/>
</dbReference>
<name>A0AB34L6I1_9PEZI</name>
<feature type="region of interest" description="Disordered" evidence="17">
    <location>
        <begin position="586"/>
        <end position="606"/>
    </location>
</feature>
<dbReference type="GO" id="GO:0005634">
    <property type="term" value="C:nucleus"/>
    <property type="evidence" value="ECO:0007669"/>
    <property type="project" value="UniProtKB-SubCell"/>
</dbReference>
<dbReference type="AlphaFoldDB" id="A0AB34L6I1"/>
<keyword evidence="20" id="KW-1185">Reference proteome</keyword>
<feature type="coiled-coil region" evidence="16">
    <location>
        <begin position="190"/>
        <end position="224"/>
    </location>
</feature>
<dbReference type="PANTHER" id="PTHR23163">
    <property type="entry name" value="RING FINGER PROTEIN-RELATED"/>
    <property type="match status" value="1"/>
</dbReference>
<evidence type="ECO:0000256" key="17">
    <source>
        <dbReference type="SAM" id="MobiDB-lite"/>
    </source>
</evidence>
<evidence type="ECO:0000256" key="2">
    <source>
        <dbReference type="ARBA" id="ARBA00004123"/>
    </source>
</evidence>
<dbReference type="Gene3D" id="3.30.40.10">
    <property type="entry name" value="Zinc/RING finger domain, C3HC4 (zinc finger)"/>
    <property type="match status" value="1"/>
</dbReference>
<evidence type="ECO:0000256" key="1">
    <source>
        <dbReference type="ARBA" id="ARBA00000900"/>
    </source>
</evidence>
<evidence type="ECO:0000256" key="9">
    <source>
        <dbReference type="ARBA" id="ARBA00022833"/>
    </source>
</evidence>
<gene>
    <name evidence="19" type="ORF">WHR41_00714</name>
</gene>
<dbReference type="RefSeq" id="XP_069233811.1">
    <property type="nucleotide sequence ID" value="XM_069369320.1"/>
</dbReference>
<evidence type="ECO:0000256" key="15">
    <source>
        <dbReference type="RuleBase" id="RU365038"/>
    </source>
</evidence>
<evidence type="ECO:0000256" key="6">
    <source>
        <dbReference type="ARBA" id="ARBA00022723"/>
    </source>
</evidence>
<evidence type="ECO:0000256" key="5">
    <source>
        <dbReference type="ARBA" id="ARBA00022679"/>
    </source>
</evidence>
<comment type="catalytic activity">
    <reaction evidence="1 15">
        <text>S-ubiquitinyl-[E2 ubiquitin-conjugating enzyme]-L-cysteine + [acceptor protein]-L-lysine = [E2 ubiquitin-conjugating enzyme]-L-cysteine + N(6)-ubiquitinyl-[acceptor protein]-L-lysine.</text>
        <dbReference type="EC" id="2.3.2.27"/>
    </reaction>
</comment>
<dbReference type="EMBL" id="JAAQHG020000002">
    <property type="protein sequence ID" value="KAL1590706.1"/>
    <property type="molecule type" value="Genomic_DNA"/>
</dbReference>
<evidence type="ECO:0000259" key="18">
    <source>
        <dbReference type="PROSITE" id="PS50089"/>
    </source>
</evidence>
<keyword evidence="10 15" id="KW-0156">Chromatin regulator</keyword>
<evidence type="ECO:0000256" key="13">
    <source>
        <dbReference type="ARBA" id="ARBA00059679"/>
    </source>
</evidence>
<evidence type="ECO:0000256" key="11">
    <source>
        <dbReference type="ARBA" id="ARBA00023054"/>
    </source>
</evidence>
<keyword evidence="8 15" id="KW-0833">Ubl conjugation pathway</keyword>
<accession>A0AB34L6I1</accession>
<dbReference type="InterPro" id="IPR058643">
    <property type="entry name" value="BRE1-like_CC"/>
</dbReference>
<feature type="region of interest" description="Disordered" evidence="17">
    <location>
        <begin position="1"/>
        <end position="54"/>
    </location>
</feature>
<dbReference type="InterPro" id="IPR013956">
    <property type="entry name" value="E3_ubiquit_lig_Bre1"/>
</dbReference>
<dbReference type="GO" id="GO:0008270">
    <property type="term" value="F:zinc ion binding"/>
    <property type="evidence" value="ECO:0007669"/>
    <property type="project" value="UniProtKB-KW"/>
</dbReference>
<comment type="pathway">
    <text evidence="3 15">Protein modification; protein ubiquitination.</text>
</comment>
<keyword evidence="11 15" id="KW-0175">Coiled coil</keyword>
<keyword evidence="6 15" id="KW-0479">Metal-binding</keyword>
<dbReference type="Pfam" id="PF08647">
    <property type="entry name" value="BRE1"/>
    <property type="match status" value="1"/>
</dbReference>
<dbReference type="InterPro" id="IPR013083">
    <property type="entry name" value="Znf_RING/FYVE/PHD"/>
</dbReference>
<dbReference type="InterPro" id="IPR017907">
    <property type="entry name" value="Znf_RING_CS"/>
</dbReference>
<dbReference type="GO" id="GO:0006325">
    <property type="term" value="P:chromatin organization"/>
    <property type="evidence" value="ECO:0007669"/>
    <property type="project" value="UniProtKB-KW"/>
</dbReference>
<dbReference type="GeneID" id="96002158"/>
<dbReference type="GO" id="GO:0016567">
    <property type="term" value="P:protein ubiquitination"/>
    <property type="evidence" value="ECO:0007669"/>
    <property type="project" value="UniProtKB-UniRule"/>
</dbReference>
<dbReference type="Pfam" id="PF26095">
    <property type="entry name" value="CC_Bre1"/>
    <property type="match status" value="1"/>
</dbReference>
<dbReference type="PROSITE" id="PS50089">
    <property type="entry name" value="ZF_RING_2"/>
    <property type="match status" value="1"/>
</dbReference>
<proteinExistence type="inferred from homology"/>
<evidence type="ECO:0000256" key="14">
    <source>
        <dbReference type="PROSITE-ProRule" id="PRU00175"/>
    </source>
</evidence>
<dbReference type="InterPro" id="IPR018957">
    <property type="entry name" value="Znf_C3HC4_RING-type"/>
</dbReference>
<dbReference type="EC" id="2.3.2.27" evidence="15"/>
<feature type="domain" description="RING-type" evidence="18">
    <location>
        <begin position="678"/>
        <end position="716"/>
    </location>
</feature>
<feature type="compositionally biased region" description="Basic and acidic residues" evidence="17">
    <location>
        <begin position="15"/>
        <end position="26"/>
    </location>
</feature>
<comment type="similarity">
    <text evidence="4 15">Belongs to the BRE1 family.</text>
</comment>
<dbReference type="SMART" id="SM00184">
    <property type="entry name" value="RING"/>
    <property type="match status" value="1"/>
</dbReference>
<keyword evidence="9 15" id="KW-0862">Zinc</keyword>
<evidence type="ECO:0000256" key="7">
    <source>
        <dbReference type="ARBA" id="ARBA00022771"/>
    </source>
</evidence>
<dbReference type="InterPro" id="IPR001841">
    <property type="entry name" value="Znf_RING"/>
</dbReference>
<dbReference type="Pfam" id="PF00097">
    <property type="entry name" value="zf-C3HC4"/>
    <property type="match status" value="1"/>
</dbReference>
<reference evidence="19 20" key="1">
    <citation type="journal article" date="2020" name="Microbiol. Resour. Announc.">
        <title>Draft Genome Sequence of a Cladosporium Species Isolated from the Mesophotic Ascidian Didemnum maculosum.</title>
        <authorList>
            <person name="Gioti A."/>
            <person name="Siaperas R."/>
            <person name="Nikolaivits E."/>
            <person name="Le Goff G."/>
            <person name="Ouazzani J."/>
            <person name="Kotoulas G."/>
            <person name="Topakas E."/>
        </authorList>
    </citation>
    <scope>NUCLEOTIDE SEQUENCE [LARGE SCALE GENOMIC DNA]</scope>
    <source>
        <strain evidence="19 20">TM138-S3</strain>
    </source>
</reference>
<keyword evidence="12 15" id="KW-0539">Nucleus</keyword>
<feature type="coiled-coil region" evidence="16">
    <location>
        <begin position="633"/>
        <end position="660"/>
    </location>
</feature>
<comment type="caution">
    <text evidence="19">The sequence shown here is derived from an EMBL/GenBank/DDBJ whole genome shotgun (WGS) entry which is preliminary data.</text>
</comment>
<dbReference type="PROSITE" id="PS00518">
    <property type="entry name" value="ZF_RING_1"/>
    <property type="match status" value="1"/>
</dbReference>
<evidence type="ECO:0000256" key="16">
    <source>
        <dbReference type="SAM" id="Coils"/>
    </source>
</evidence>
<evidence type="ECO:0000256" key="8">
    <source>
        <dbReference type="ARBA" id="ARBA00022786"/>
    </source>
</evidence>
<dbReference type="Proteomes" id="UP000803884">
    <property type="component" value="Unassembled WGS sequence"/>
</dbReference>
<comment type="subcellular location">
    <subcellularLocation>
        <location evidence="2 15">Nucleus</location>
    </subcellularLocation>
</comment>
<sequence>MTAATTPSLPVPSFDKGKMEDRKRSLAPDADDSIPRSKRIKEENGAPRMSAENEAAVEAYQKDAILRQMNEYKREQKHWQKEYTELNKKLTYHDDHLRTIDAWFSQLLDEVRILAADALPTPPPSATSESGGEIFNSALEFSDNETFSAHLSKRSQKIKDAITDIYGRVPTASPESVKLQSQLASALAKEKAAIAECQSLVSEKEQLTERLETASYRYLKAEKAVERAKSLQVQKLERQAMLGGNGEASPSTSKRAGTPIKHEPNGEVENGVAAGESDIARREALAVAEQRKKQLEELETENNRLTNELSAARTKVASLTDEDYAETALFKTFKSQHDDVIKRINDLEATNVQLREEAQKFQAERTQHRVHVDEDNRAQTSENESMIARIEVDLARIRNSRDELMSELAIRKSADEEKRVSFEQAKELTAAKEIRITALESEVERLKLQIGESKAHECNYDDLDAEALKAKLSTLENQYNLLSQELPSMETAWKKTQALAAKRVAEVANSEDIVLRLSAEKSKAEQKYFAAMKAKDSKEAELRVLKSQNARSSEIVSQLKDADSKTKELVISLERQIAEAKDGLTKLEQQHRSAEQKHKEASTLTEGLKKQVEELNKLATAKDKECLAATKGRREAEESLEQLKIRLDDTKKSFENLRKAKATVNNSSAEDWRQLAICPVCTSNIRNTVIKLCGHVFCSSCVKDLISNRSRKCPSCGKSFGSGDSMSIVLT</sequence>
<feature type="coiled-coil region" evidence="16">
    <location>
        <begin position="62"/>
        <end position="89"/>
    </location>
</feature>
<keyword evidence="5 15" id="KW-0808">Transferase</keyword>
<feature type="coiled-coil region" evidence="16">
    <location>
        <begin position="281"/>
        <end position="527"/>
    </location>
</feature>
<dbReference type="GO" id="GO:0033503">
    <property type="term" value="C:HULC complex"/>
    <property type="evidence" value="ECO:0007669"/>
    <property type="project" value="TreeGrafter"/>
</dbReference>
<feature type="region of interest" description="Disordered" evidence="17">
    <location>
        <begin position="240"/>
        <end position="270"/>
    </location>
</feature>